<proteinExistence type="predicted"/>
<name>A0ABM7C6J3_9FLAO</name>
<dbReference type="Proteomes" id="UP000274483">
    <property type="component" value="Chromosome"/>
</dbReference>
<feature type="transmembrane region" description="Helical" evidence="2">
    <location>
        <begin position="73"/>
        <end position="90"/>
    </location>
</feature>
<dbReference type="EMBL" id="CP034158">
    <property type="protein sequence ID" value="AZI66594.1"/>
    <property type="molecule type" value="Genomic_DNA"/>
</dbReference>
<evidence type="ECO:0000313" key="5">
    <source>
        <dbReference type="Proteomes" id="UP000274483"/>
    </source>
</evidence>
<keyword evidence="2" id="KW-1133">Transmembrane helix</keyword>
<dbReference type="RefSeq" id="WP_124757190.1">
    <property type="nucleotide sequence ID" value="NZ_CBCRWA010000001.1"/>
</dbReference>
<evidence type="ECO:0000256" key="1">
    <source>
        <dbReference type="SAM" id="MobiDB-lite"/>
    </source>
</evidence>
<feature type="signal peptide" evidence="3">
    <location>
        <begin position="1"/>
        <end position="19"/>
    </location>
</feature>
<feature type="chain" id="PRO_5046139129" description="Signal peptidase" evidence="3">
    <location>
        <begin position="20"/>
        <end position="106"/>
    </location>
</feature>
<evidence type="ECO:0000256" key="2">
    <source>
        <dbReference type="SAM" id="Phobius"/>
    </source>
</evidence>
<reference evidence="4 5" key="1">
    <citation type="submission" date="2018-11" db="EMBL/GenBank/DDBJ databases">
        <title>Proposal to divide the Flavobacteriaceae and reorganize its genera based on Amino Acid Identity values calculated from whole genome sequences.</title>
        <authorList>
            <person name="Nicholson A.C."/>
            <person name="Gulvik C.A."/>
            <person name="Whitney A.M."/>
            <person name="Humrighouse B.W."/>
            <person name="Bell M."/>
            <person name="Holmes B."/>
            <person name="Steigerwalt A.G."/>
            <person name="Villarma A."/>
            <person name="Sheth M."/>
            <person name="Batra D."/>
            <person name="Pryor J."/>
            <person name="Bernardet J.-F."/>
            <person name="Hugo C."/>
            <person name="Kampfer P."/>
            <person name="Newman J.D."/>
            <person name="McQuiston J.R."/>
        </authorList>
    </citation>
    <scope>NUCLEOTIDE SEQUENCE [LARGE SCALE GENOMIC DNA]</scope>
    <source>
        <strain evidence="4 5">H3001</strain>
    </source>
</reference>
<organism evidence="4 5">
    <name type="scientific">Kaistella daneshvariae</name>
    <dbReference type="NCBI Taxonomy" id="2487074"/>
    <lineage>
        <taxon>Bacteria</taxon>
        <taxon>Pseudomonadati</taxon>
        <taxon>Bacteroidota</taxon>
        <taxon>Flavobacteriia</taxon>
        <taxon>Flavobacteriales</taxon>
        <taxon>Weeksellaceae</taxon>
        <taxon>Chryseobacterium group</taxon>
        <taxon>Kaistella</taxon>
    </lineage>
</organism>
<gene>
    <name evidence="4" type="ORF">EIB71_02360</name>
</gene>
<feature type="compositionally biased region" description="Polar residues" evidence="1">
    <location>
        <begin position="27"/>
        <end position="39"/>
    </location>
</feature>
<keyword evidence="2" id="KW-0812">Transmembrane</keyword>
<evidence type="ECO:0000256" key="3">
    <source>
        <dbReference type="SAM" id="SignalP"/>
    </source>
</evidence>
<sequence length="106" mass="11459">MMRNLLLIGLLVLSVGAYAQGAANPFTGENTNNKFQTHYNDPENLKGSRKMEVSAAEDAVDSGPGQPGDPLPVDHYIPVFILVAVGLIFYKTQDSAGRHRLFGGTR</sequence>
<evidence type="ECO:0000313" key="4">
    <source>
        <dbReference type="EMBL" id="AZI66594.1"/>
    </source>
</evidence>
<keyword evidence="5" id="KW-1185">Reference proteome</keyword>
<feature type="region of interest" description="Disordered" evidence="1">
    <location>
        <begin position="26"/>
        <end position="48"/>
    </location>
</feature>
<keyword evidence="2" id="KW-0472">Membrane</keyword>
<protein>
    <recommendedName>
        <fullName evidence="6">Signal peptidase</fullName>
    </recommendedName>
</protein>
<evidence type="ECO:0008006" key="6">
    <source>
        <dbReference type="Google" id="ProtNLM"/>
    </source>
</evidence>
<keyword evidence="3" id="KW-0732">Signal</keyword>
<accession>A0ABM7C6J3</accession>